<dbReference type="PANTHER" id="PTHR15020:SF50">
    <property type="entry name" value="UPF0659 PROTEIN YMR090W"/>
    <property type="match status" value="1"/>
</dbReference>
<accession>A0ABZ2BV10</accession>
<protein>
    <recommendedName>
        <fullName evidence="1">NAD(P)-binding domain-containing protein</fullName>
    </recommendedName>
</protein>
<organism evidence="2 3">
    <name type="scientific">Roseobacter fucihabitans</name>
    <dbReference type="NCBI Taxonomy" id="1537242"/>
    <lineage>
        <taxon>Bacteria</taxon>
        <taxon>Pseudomonadati</taxon>
        <taxon>Pseudomonadota</taxon>
        <taxon>Alphaproteobacteria</taxon>
        <taxon>Rhodobacterales</taxon>
        <taxon>Roseobacteraceae</taxon>
        <taxon>Roseobacter</taxon>
    </lineage>
</organism>
<evidence type="ECO:0000313" key="3">
    <source>
        <dbReference type="Proteomes" id="UP001318682"/>
    </source>
</evidence>
<evidence type="ECO:0000259" key="1">
    <source>
        <dbReference type="Pfam" id="PF13460"/>
    </source>
</evidence>
<gene>
    <name evidence="2" type="ORF">ROLI_029590</name>
</gene>
<reference evidence="2 3" key="1">
    <citation type="submission" date="2015-07" db="EMBL/GenBank/DDBJ databases">
        <authorList>
            <person name="Voget S."/>
            <person name="Dogs M."/>
            <person name="Brinkhoff T.H."/>
            <person name="Daniel R."/>
        </authorList>
    </citation>
    <scope>NUCLEOTIDE SEQUENCE [LARGE SCALE GENOMIC DNA]</scope>
    <source>
        <strain evidence="2 3">B14</strain>
    </source>
</reference>
<dbReference type="RefSeq" id="WP_187429683.1">
    <property type="nucleotide sequence ID" value="NZ_CP143423.1"/>
</dbReference>
<dbReference type="Gene3D" id="3.40.50.720">
    <property type="entry name" value="NAD(P)-binding Rossmann-like Domain"/>
    <property type="match status" value="1"/>
</dbReference>
<keyword evidence="3" id="KW-1185">Reference proteome</keyword>
<dbReference type="PANTHER" id="PTHR15020">
    <property type="entry name" value="FLAVIN REDUCTASE-RELATED"/>
    <property type="match status" value="1"/>
</dbReference>
<feature type="domain" description="NAD(P)-binding" evidence="1">
    <location>
        <begin position="9"/>
        <end position="200"/>
    </location>
</feature>
<evidence type="ECO:0000313" key="2">
    <source>
        <dbReference type="EMBL" id="WVX49864.1"/>
    </source>
</evidence>
<dbReference type="SUPFAM" id="SSF51735">
    <property type="entry name" value="NAD(P)-binding Rossmann-fold domains"/>
    <property type="match status" value="1"/>
</dbReference>
<proteinExistence type="predicted"/>
<dbReference type="EMBL" id="CP143423">
    <property type="protein sequence ID" value="WVX49864.1"/>
    <property type="molecule type" value="Genomic_DNA"/>
</dbReference>
<dbReference type="InterPro" id="IPR016040">
    <property type="entry name" value="NAD(P)-bd_dom"/>
</dbReference>
<dbReference type="InterPro" id="IPR036291">
    <property type="entry name" value="NAD(P)-bd_dom_sf"/>
</dbReference>
<name>A0ABZ2BV10_9RHOB</name>
<sequence length="213" mass="23596">MTQPILIMGATSGIGKCAVEDALSRNLPVRAFARSADTLSAEPNLEIAAGDARDPHEVAAALKDVRAIIYALGIKERLSMLWQEETLFSHSTRILLDQMDNVGVSRLIAVTGFGAGRSRDAMSTLERIGHKAIFGKPYADKSRQETMIMQSETDWTIVRPTILTNSKKTCQYRVLRSPSEWRMGMISRRDVAAYLIDAATRDIDVKTDVVLTR</sequence>
<reference evidence="3" key="2">
    <citation type="submission" date="2024-01" db="EMBL/GenBank/DDBJ databases">
        <title>Roseobacter fucihabitans sp. nov., isolated from the brown alga Fucus spiralis.</title>
        <authorList>
            <person name="Hahnke S."/>
            <person name="Berger M."/>
            <person name="Schlingloff A."/>
            <person name="Athale I."/>
            <person name="Neumann-Schaal M."/>
            <person name="Adenaya A."/>
            <person name="Poehlein A."/>
            <person name="Daniel R."/>
            <person name="Pertersen J."/>
            <person name="Brinkhoff T."/>
        </authorList>
    </citation>
    <scope>NUCLEOTIDE SEQUENCE [LARGE SCALE GENOMIC DNA]</scope>
    <source>
        <strain evidence="3">B14</strain>
    </source>
</reference>
<dbReference type="Pfam" id="PF13460">
    <property type="entry name" value="NAD_binding_10"/>
    <property type="match status" value="1"/>
</dbReference>
<dbReference type="Proteomes" id="UP001318682">
    <property type="component" value="Chromosome"/>
</dbReference>